<protein>
    <submittedName>
        <fullName evidence="2">Uncharacterized protein</fullName>
    </submittedName>
</protein>
<dbReference type="Proteomes" id="UP000887565">
    <property type="component" value="Unplaced"/>
</dbReference>
<accession>A0A915JR71</accession>
<dbReference type="WBParaSite" id="nRc.2.0.1.t28381-RA">
    <property type="protein sequence ID" value="nRc.2.0.1.t28381-RA"/>
    <property type="gene ID" value="nRc.2.0.1.g28381"/>
</dbReference>
<dbReference type="AlphaFoldDB" id="A0A915JR71"/>
<evidence type="ECO:0000313" key="2">
    <source>
        <dbReference type="WBParaSite" id="nRc.2.0.1.t28381-RA"/>
    </source>
</evidence>
<organism evidence="1 2">
    <name type="scientific">Romanomermis culicivorax</name>
    <name type="common">Nematode worm</name>
    <dbReference type="NCBI Taxonomy" id="13658"/>
    <lineage>
        <taxon>Eukaryota</taxon>
        <taxon>Metazoa</taxon>
        <taxon>Ecdysozoa</taxon>
        <taxon>Nematoda</taxon>
        <taxon>Enoplea</taxon>
        <taxon>Dorylaimia</taxon>
        <taxon>Mermithida</taxon>
        <taxon>Mermithoidea</taxon>
        <taxon>Mermithidae</taxon>
        <taxon>Romanomermis</taxon>
    </lineage>
</organism>
<evidence type="ECO:0000313" key="1">
    <source>
        <dbReference type="Proteomes" id="UP000887565"/>
    </source>
</evidence>
<keyword evidence="1" id="KW-1185">Reference proteome</keyword>
<name>A0A915JR71_ROMCU</name>
<reference evidence="2" key="1">
    <citation type="submission" date="2022-11" db="UniProtKB">
        <authorList>
            <consortium name="WormBaseParasite"/>
        </authorList>
    </citation>
    <scope>IDENTIFICATION</scope>
</reference>
<sequence length="168" mass="19196">MAQLTMAHMKHCAIGSPKLAKAHMKKERLAALELGDYPSNWDRSKFRKFNLICQTFVLTFTNIRPETLFVSPSIALRNVDFPAPTGPTMPIKLPFLIAKFNSSAIKNCSMRRIETKNLGSKCSREEEIRVQKTAHLLPTSLKKQLAAWIKLEETQLGFIYVDIKYRDL</sequence>
<proteinExistence type="predicted"/>